<organism evidence="1 2">
    <name type="scientific">Chryseotalea sanaruensis</name>
    <dbReference type="NCBI Taxonomy" id="2482724"/>
    <lineage>
        <taxon>Bacteria</taxon>
        <taxon>Pseudomonadati</taxon>
        <taxon>Bacteroidota</taxon>
        <taxon>Cytophagia</taxon>
        <taxon>Cytophagales</taxon>
        <taxon>Chryseotaleaceae</taxon>
        <taxon>Chryseotalea</taxon>
    </lineage>
</organism>
<protein>
    <submittedName>
        <fullName evidence="1">Uncharacterized protein</fullName>
    </submittedName>
</protein>
<dbReference type="Proteomes" id="UP000288227">
    <property type="component" value="Unassembled WGS sequence"/>
</dbReference>
<evidence type="ECO:0000313" key="1">
    <source>
        <dbReference type="EMBL" id="GCC53323.1"/>
    </source>
</evidence>
<reference evidence="1 2" key="1">
    <citation type="submission" date="2018-11" db="EMBL/GenBank/DDBJ databases">
        <title>Chryseotalea sanarue gen. nov., sp., nov., a member of the family Cytophagaceae, isolated from a brackish lake in Hamamatsu Japan.</title>
        <authorList>
            <person name="Maejima Y."/>
            <person name="Iino T."/>
            <person name="Muraguchi Y."/>
            <person name="Fukuda K."/>
            <person name="Ohkuma M."/>
            <person name="Moriuchi R."/>
            <person name="Dohra H."/>
            <person name="Kimbara K."/>
            <person name="Shintani M."/>
        </authorList>
    </citation>
    <scope>NUCLEOTIDE SEQUENCE [LARGE SCALE GENOMIC DNA]</scope>
    <source>
        <strain evidence="1 2">Ys</strain>
    </source>
</reference>
<accession>A0A401UEK1</accession>
<dbReference type="EMBL" id="BHXQ01000007">
    <property type="protein sequence ID" value="GCC53323.1"/>
    <property type="molecule type" value="Genomic_DNA"/>
</dbReference>
<sequence length="243" mass="29090">MNMKQVDKYKKEILIPILTICLFGFVRFGSAYGYDSALMEYIKKEKFNLELYELSFCTEEVLKIIESDSTYQNDFIKRINRAFDKRLSESQRYFHTFEYVFFLNQISTIKNYKIIYPKSLLIIENLQPLKRDYTFKNYSFPFQNYIEYPEQVDDACIISLITDLPSTVWSDIERDKLALYRFNAWLEFGFEEFRYYPGTKSKVKSTLNKRIVDYISSKHKNSSMPLIVKALKSINHTVEKYNK</sequence>
<name>A0A401UEK1_9BACT</name>
<comment type="caution">
    <text evidence="1">The sequence shown here is derived from an EMBL/GenBank/DDBJ whole genome shotgun (WGS) entry which is preliminary data.</text>
</comment>
<keyword evidence="2" id="KW-1185">Reference proteome</keyword>
<evidence type="ECO:0000313" key="2">
    <source>
        <dbReference type="Proteomes" id="UP000288227"/>
    </source>
</evidence>
<proteinExistence type="predicted"/>
<dbReference type="AlphaFoldDB" id="A0A401UEK1"/>
<gene>
    <name evidence="1" type="ORF">SanaruYs_35660</name>
</gene>